<dbReference type="Proteomes" id="UP000278419">
    <property type="component" value="Chromosome"/>
</dbReference>
<evidence type="ECO:0000256" key="1">
    <source>
        <dbReference type="ARBA" id="ARBA00004202"/>
    </source>
</evidence>
<dbReference type="EMBL" id="PVSZ01000010">
    <property type="protein sequence ID" value="PRT70742.1"/>
    <property type="molecule type" value="Genomic_DNA"/>
</dbReference>
<reference evidence="14 17" key="3">
    <citation type="submission" date="2019-05" db="EMBL/GenBank/DDBJ databases">
        <authorList>
            <consortium name="Pathogen Informatics"/>
        </authorList>
    </citation>
    <scope>NUCLEOTIDE SEQUENCE [LARGE SCALE GENOMIC DNA]</scope>
    <source>
        <strain evidence="13 16">NCTC10713</strain>
        <strain evidence="14 17">NCTC11062</strain>
    </source>
</reference>
<keyword evidence="7" id="KW-0408">Iron</keyword>
<dbReference type="InterPro" id="IPR017871">
    <property type="entry name" value="ABC_transporter-like_CS"/>
</dbReference>
<dbReference type="SMART" id="SM00382">
    <property type="entry name" value="AAA"/>
    <property type="match status" value="1"/>
</dbReference>
<dbReference type="InterPro" id="IPR003593">
    <property type="entry name" value="AAA+_ATPase"/>
</dbReference>
<evidence type="ECO:0000256" key="4">
    <source>
        <dbReference type="ARBA" id="ARBA00022496"/>
    </source>
</evidence>
<reference evidence="11" key="4">
    <citation type="submission" date="2021-07" db="EMBL/GenBank/DDBJ databases">
        <title>Occurrence of streptococci in the human mouth that bind to a non-human glycan.</title>
        <authorList>
            <person name="Cross B."/>
            <person name="Thamadilok S."/>
            <person name="Bensing B."/>
            <person name="Sasmal A."/>
            <person name="Khedri Z."/>
            <person name="Deng L."/>
            <person name="Yu H."/>
            <person name="Mehta A."/>
            <person name="Aluvathingal J."/>
            <person name="Nadendla S."/>
            <person name="Vickerman M."/>
            <person name="Chen X."/>
            <person name="Dewhirst F."/>
            <person name="Gill A."/>
            <person name="Lettrichova I."/>
            <person name="Diaz S."/>
            <person name="Gill S."/>
            <person name="Tettelin H."/>
            <person name="Iverson T."/>
            <person name="Sullam P."/>
            <person name="Varki A."/>
            <person name="Ruhl S."/>
        </authorList>
    </citation>
    <scope>NUCLEOTIDE SEQUENCE</scope>
    <source>
        <strain evidence="11">SK81</strain>
    </source>
</reference>
<evidence type="ECO:0000256" key="5">
    <source>
        <dbReference type="ARBA" id="ARBA00022741"/>
    </source>
</evidence>
<keyword evidence="4" id="KW-0410">Iron transport</keyword>
<evidence type="ECO:0000256" key="7">
    <source>
        <dbReference type="ARBA" id="ARBA00023004"/>
    </source>
</evidence>
<protein>
    <submittedName>
        <fullName evidence="11">ATP-binding cassette domain-containing protein</fullName>
    </submittedName>
    <submittedName>
        <fullName evidence="12">Iron ABC transporter ATP-binding protein</fullName>
    </submittedName>
    <submittedName>
        <fullName evidence="13">Iron complex transport system ATP-binding protein</fullName>
        <ecNumber evidence="13">3.6.3.34</ecNumber>
    </submittedName>
</protein>
<dbReference type="InterPro" id="IPR051535">
    <property type="entry name" value="Siderophore_ABC-ATPase"/>
</dbReference>
<evidence type="ECO:0000313" key="12">
    <source>
        <dbReference type="EMBL" id="PRT70742.1"/>
    </source>
</evidence>
<evidence type="ECO:0000256" key="9">
    <source>
        <dbReference type="ARBA" id="ARBA00023136"/>
    </source>
</evidence>
<dbReference type="GeneID" id="93962765"/>
<dbReference type="GO" id="GO:0016887">
    <property type="term" value="F:ATP hydrolysis activity"/>
    <property type="evidence" value="ECO:0007669"/>
    <property type="project" value="InterPro"/>
</dbReference>
<keyword evidence="3" id="KW-1003">Cell membrane</keyword>
<dbReference type="Proteomes" id="UP001198057">
    <property type="component" value="Unassembled WGS sequence"/>
</dbReference>
<dbReference type="GO" id="GO:0006826">
    <property type="term" value="P:iron ion transport"/>
    <property type="evidence" value="ECO:0007669"/>
    <property type="project" value="UniProtKB-KW"/>
</dbReference>
<dbReference type="Proteomes" id="UP000238573">
    <property type="component" value="Unassembled WGS sequence"/>
</dbReference>
<dbReference type="SUPFAM" id="SSF52540">
    <property type="entry name" value="P-loop containing nucleoside triphosphate hydrolases"/>
    <property type="match status" value="1"/>
</dbReference>
<sequence length="250" mass="28458">MQLKNVGKSFGNQAILEDIQLNISPSKFTAFIGPNGAGKSTLLSIMSRLLKKDHGFLSIKGKEIEAWNSKELAKELTILKQKINYQSKLTVEELVSFGRFPYSQDRLTKEDFKKVEQALEYLDILDLRNRFIDTLSGGQLQRVFIAMVLTQDTDFILLDEPLNNLDIKQSISMMKILRSLVDDLGKTIIIVIHDINIASQYVDEIVAFKDGKVFYQGTTNQVMRKEILDPLYEMDITLGEINGKKVCIYL</sequence>
<dbReference type="Proteomes" id="UP000403538">
    <property type="component" value="Unassembled WGS sequence"/>
</dbReference>
<dbReference type="EMBL" id="LR134283">
    <property type="protein sequence ID" value="VED97279.1"/>
    <property type="molecule type" value="Genomic_DNA"/>
</dbReference>
<dbReference type="RefSeq" id="WP_003023720.1">
    <property type="nucleotide sequence ID" value="NZ_AP018548.1"/>
</dbReference>
<comment type="subcellular location">
    <subcellularLocation>
        <location evidence="1">Cell membrane</location>
        <topology evidence="1">Peripheral membrane protein</topology>
    </subcellularLocation>
</comment>
<proteinExistence type="predicted"/>
<reference evidence="12" key="2">
    <citation type="submission" date="2018-03" db="EMBL/GenBank/DDBJ databases">
        <authorList>
            <person name="Keele B.F."/>
        </authorList>
    </citation>
    <scope>NUCLEOTIDE SEQUENCE</scope>
    <source>
        <strain evidence="12">OUP21</strain>
    </source>
</reference>
<keyword evidence="9" id="KW-0472">Membrane</keyword>
<evidence type="ECO:0000313" key="11">
    <source>
        <dbReference type="EMBL" id="MBZ2156102.1"/>
    </source>
</evidence>
<dbReference type="GO" id="GO:0005886">
    <property type="term" value="C:plasma membrane"/>
    <property type="evidence" value="ECO:0007669"/>
    <property type="project" value="UniProtKB-SubCell"/>
</dbReference>
<evidence type="ECO:0000313" key="13">
    <source>
        <dbReference type="EMBL" id="VED97279.1"/>
    </source>
</evidence>
<dbReference type="GO" id="GO:0005524">
    <property type="term" value="F:ATP binding"/>
    <property type="evidence" value="ECO:0007669"/>
    <property type="project" value="UniProtKB-KW"/>
</dbReference>
<dbReference type="InterPro" id="IPR003439">
    <property type="entry name" value="ABC_transporter-like_ATP-bd"/>
</dbReference>
<evidence type="ECO:0000256" key="8">
    <source>
        <dbReference type="ARBA" id="ARBA00023065"/>
    </source>
</evidence>
<dbReference type="EMBL" id="JAHZQR010000008">
    <property type="protein sequence ID" value="MBZ2156102.1"/>
    <property type="molecule type" value="Genomic_DNA"/>
</dbReference>
<keyword evidence="6 12" id="KW-0067">ATP-binding</keyword>
<evidence type="ECO:0000256" key="6">
    <source>
        <dbReference type="ARBA" id="ARBA00022840"/>
    </source>
</evidence>
<dbReference type="EMBL" id="CABEID010000001">
    <property type="protein sequence ID" value="VTS40755.1"/>
    <property type="molecule type" value="Genomic_DNA"/>
</dbReference>
<dbReference type="PROSITE" id="PS00211">
    <property type="entry name" value="ABC_TRANSPORTER_1"/>
    <property type="match status" value="1"/>
</dbReference>
<dbReference type="FunFam" id="3.40.50.300:FF:000134">
    <property type="entry name" value="Iron-enterobactin ABC transporter ATP-binding protein"/>
    <property type="match status" value="1"/>
</dbReference>
<keyword evidence="13" id="KW-0378">Hydrolase</keyword>
<reference evidence="12 15" key="1">
    <citation type="journal article" date="1993" name="J. Dent. Res.">
        <title>The isolation and characterization of milleri group streptococci from dental periapical abscesses.</title>
        <authorList>
            <person name="Fisher L.E."/>
            <person name="Russell R.R."/>
        </authorList>
    </citation>
    <scope>NUCLEOTIDE SEQUENCE [LARGE SCALE GENOMIC DNA]</scope>
    <source>
        <strain evidence="12 15">OUP21</strain>
    </source>
</reference>
<keyword evidence="8" id="KW-0406">Ion transport</keyword>
<accession>A0A2T0G3W5</accession>
<evidence type="ECO:0000256" key="2">
    <source>
        <dbReference type="ARBA" id="ARBA00022448"/>
    </source>
</evidence>
<organism evidence="12 15">
    <name type="scientific">Streptococcus anginosus</name>
    <dbReference type="NCBI Taxonomy" id="1328"/>
    <lineage>
        <taxon>Bacteria</taxon>
        <taxon>Bacillati</taxon>
        <taxon>Bacillota</taxon>
        <taxon>Bacilli</taxon>
        <taxon>Lactobacillales</taxon>
        <taxon>Streptococcaceae</taxon>
        <taxon>Streptococcus</taxon>
        <taxon>Streptococcus anginosus group</taxon>
    </lineage>
</organism>
<evidence type="ECO:0000313" key="16">
    <source>
        <dbReference type="Proteomes" id="UP000278419"/>
    </source>
</evidence>
<dbReference type="PANTHER" id="PTHR42771:SF3">
    <property type="entry name" value="PETROBACTIN IMPORT ATP-BINDING PROTEIN YCLP"/>
    <property type="match status" value="1"/>
</dbReference>
<evidence type="ECO:0000259" key="10">
    <source>
        <dbReference type="PROSITE" id="PS50893"/>
    </source>
</evidence>
<gene>
    <name evidence="13" type="primary">fatA</name>
    <name evidence="12" type="ORF">C6A27_04875</name>
    <name evidence="11" type="ORF">K1I51_05605</name>
    <name evidence="13" type="ORF">NCTC10713_00183</name>
    <name evidence="14" type="ORF">NCTC11062_01395</name>
</gene>
<dbReference type="AlphaFoldDB" id="A0A2T0G3W5"/>
<keyword evidence="2" id="KW-0813">Transport</keyword>
<keyword evidence="5" id="KW-0547">Nucleotide-binding</keyword>
<dbReference type="Pfam" id="PF00005">
    <property type="entry name" value="ABC_tran"/>
    <property type="match status" value="1"/>
</dbReference>
<dbReference type="CDD" id="cd03214">
    <property type="entry name" value="ABC_Iron-Siderophores_B12_Hemin"/>
    <property type="match status" value="1"/>
</dbReference>
<dbReference type="EC" id="3.6.3.34" evidence="13"/>
<evidence type="ECO:0000313" key="14">
    <source>
        <dbReference type="EMBL" id="VTS40755.1"/>
    </source>
</evidence>
<dbReference type="PROSITE" id="PS50893">
    <property type="entry name" value="ABC_TRANSPORTER_2"/>
    <property type="match status" value="1"/>
</dbReference>
<evidence type="ECO:0000256" key="3">
    <source>
        <dbReference type="ARBA" id="ARBA00022475"/>
    </source>
</evidence>
<evidence type="ECO:0000313" key="17">
    <source>
        <dbReference type="Proteomes" id="UP000403538"/>
    </source>
</evidence>
<dbReference type="Gene3D" id="3.40.50.300">
    <property type="entry name" value="P-loop containing nucleotide triphosphate hydrolases"/>
    <property type="match status" value="1"/>
</dbReference>
<evidence type="ECO:0000313" key="15">
    <source>
        <dbReference type="Proteomes" id="UP000238573"/>
    </source>
</evidence>
<dbReference type="InterPro" id="IPR027417">
    <property type="entry name" value="P-loop_NTPase"/>
</dbReference>
<dbReference type="PANTHER" id="PTHR42771">
    <property type="entry name" value="IRON(3+)-HYDROXAMATE IMPORT ATP-BINDING PROTEIN FHUC"/>
    <property type="match status" value="1"/>
</dbReference>
<feature type="domain" description="ABC transporter" evidence="10">
    <location>
        <begin position="1"/>
        <end position="235"/>
    </location>
</feature>
<name>A0A2T0G3W5_STRAP</name>